<dbReference type="Proteomes" id="UP000707451">
    <property type="component" value="Unassembled WGS sequence"/>
</dbReference>
<organism evidence="2 3">
    <name type="scientific">Linnemannia hyalina</name>
    <dbReference type="NCBI Taxonomy" id="64524"/>
    <lineage>
        <taxon>Eukaryota</taxon>
        <taxon>Fungi</taxon>
        <taxon>Fungi incertae sedis</taxon>
        <taxon>Mucoromycota</taxon>
        <taxon>Mortierellomycotina</taxon>
        <taxon>Mortierellomycetes</taxon>
        <taxon>Mortierellales</taxon>
        <taxon>Mortierellaceae</taxon>
        <taxon>Linnemannia</taxon>
    </lineage>
</organism>
<feature type="compositionally biased region" description="Low complexity" evidence="1">
    <location>
        <begin position="74"/>
        <end position="101"/>
    </location>
</feature>
<dbReference type="AlphaFoldDB" id="A0A9P7XUL5"/>
<feature type="region of interest" description="Disordered" evidence="1">
    <location>
        <begin position="74"/>
        <end position="112"/>
    </location>
</feature>
<reference evidence="2" key="1">
    <citation type="submission" date="2021-06" db="EMBL/GenBank/DDBJ databases">
        <title>Genome Sequence of Mortierella hyaline Strain SCG-10, a Cold-Adapted, Nitrate-Reducing Fungus Isolated from Soil in Minnesota, USA.</title>
        <authorList>
            <person name="Aldossari N."/>
        </authorList>
    </citation>
    <scope>NUCLEOTIDE SEQUENCE</scope>
    <source>
        <strain evidence="2">SCG-10</strain>
    </source>
</reference>
<sequence length="200" mass="22476">MLRTSKAPLLASRSLQLLVHKQTLEIESVLNQLYDTLDTFKKTVQAMVALERQIESTIQRIDTSKLLETIHLPSSSSSSLSLSSSPQTSQQSSSTAAAITPPKGSTRAKFSSGPSLLETAEISPLEVLDWVSRIRAMYGQELSLKESQIHPGMVALERFESLQDLQRSWGLQRRIDFGLEQEIVERIKAYKRVREFSSRK</sequence>
<name>A0A9P7XUL5_9FUNG</name>
<gene>
    <name evidence="2" type="ORF">KI688_001736</name>
</gene>
<keyword evidence="3" id="KW-1185">Reference proteome</keyword>
<dbReference type="OrthoDB" id="2134184at2759"/>
<accession>A0A9P7XUL5</accession>
<proteinExistence type="predicted"/>
<comment type="caution">
    <text evidence="2">The sequence shown here is derived from an EMBL/GenBank/DDBJ whole genome shotgun (WGS) entry which is preliminary data.</text>
</comment>
<protein>
    <submittedName>
        <fullName evidence="2">Uncharacterized protein</fullName>
    </submittedName>
</protein>
<evidence type="ECO:0000313" key="3">
    <source>
        <dbReference type="Proteomes" id="UP000707451"/>
    </source>
</evidence>
<dbReference type="EMBL" id="JAHRHY010000010">
    <property type="protein sequence ID" value="KAG9066508.1"/>
    <property type="molecule type" value="Genomic_DNA"/>
</dbReference>
<evidence type="ECO:0000256" key="1">
    <source>
        <dbReference type="SAM" id="MobiDB-lite"/>
    </source>
</evidence>
<evidence type="ECO:0000313" key="2">
    <source>
        <dbReference type="EMBL" id="KAG9066508.1"/>
    </source>
</evidence>